<dbReference type="GO" id="GO:0043541">
    <property type="term" value="C:UDP-N-acetylglucosamine transferase complex"/>
    <property type="evidence" value="ECO:0007669"/>
    <property type="project" value="TreeGrafter"/>
</dbReference>
<keyword evidence="13" id="KW-0328">Glycosyltransferase</keyword>
<evidence type="ECO:0000256" key="3">
    <source>
        <dbReference type="ARBA" id="ARBA00009731"/>
    </source>
</evidence>
<feature type="region of interest" description="Disordered" evidence="11">
    <location>
        <begin position="61"/>
        <end position="89"/>
    </location>
</feature>
<dbReference type="AlphaFoldDB" id="A0AAN6IU58"/>
<evidence type="ECO:0000256" key="12">
    <source>
        <dbReference type="SAM" id="Phobius"/>
    </source>
</evidence>
<reference evidence="13" key="1">
    <citation type="submission" date="2023-01" db="EMBL/GenBank/DDBJ databases">
        <title>Exophiala dermititidis isolated from Cystic Fibrosis Patient.</title>
        <authorList>
            <person name="Kurbessoian T."/>
            <person name="Crocker A."/>
            <person name="Murante D."/>
            <person name="Hogan D.A."/>
            <person name="Stajich J.E."/>
        </authorList>
    </citation>
    <scope>NUCLEOTIDE SEQUENCE</scope>
    <source>
        <strain evidence="13">Ex8</strain>
    </source>
</reference>
<protein>
    <recommendedName>
        <fullName evidence="5">UDP-N-acetylglucosamine transferase subunit ALG14</fullName>
    </recommendedName>
    <alternativeName>
        <fullName evidence="10">Asparagine-linked glycosylation protein 14</fullName>
    </alternativeName>
</protein>
<evidence type="ECO:0000313" key="13">
    <source>
        <dbReference type="EMBL" id="KAJ8990448.1"/>
    </source>
</evidence>
<feature type="transmembrane region" description="Helical" evidence="12">
    <location>
        <begin position="35"/>
        <end position="55"/>
    </location>
</feature>
<evidence type="ECO:0000313" key="14">
    <source>
        <dbReference type="Proteomes" id="UP001161757"/>
    </source>
</evidence>
<keyword evidence="6 12" id="KW-0812">Transmembrane</keyword>
<dbReference type="PANTHER" id="PTHR12154:SF4">
    <property type="entry name" value="UDP-N-ACETYLGLUCOSAMINE TRANSFERASE SUBUNIT ALG14 HOMOLOG"/>
    <property type="match status" value="1"/>
</dbReference>
<name>A0AAN6IU58_EXODE</name>
<dbReference type="GO" id="GO:0031965">
    <property type="term" value="C:nuclear membrane"/>
    <property type="evidence" value="ECO:0007669"/>
    <property type="project" value="UniProtKB-SubCell"/>
</dbReference>
<dbReference type="EMBL" id="JAJGCB010000011">
    <property type="protein sequence ID" value="KAJ8990448.1"/>
    <property type="molecule type" value="Genomic_DNA"/>
</dbReference>
<evidence type="ECO:0000256" key="1">
    <source>
        <dbReference type="ARBA" id="ARBA00004389"/>
    </source>
</evidence>
<dbReference type="Pfam" id="PF08660">
    <property type="entry name" value="Alg14"/>
    <property type="match status" value="1"/>
</dbReference>
<feature type="compositionally biased region" description="Low complexity" evidence="11">
    <location>
        <begin position="70"/>
        <end position="89"/>
    </location>
</feature>
<evidence type="ECO:0000256" key="9">
    <source>
        <dbReference type="ARBA" id="ARBA00023136"/>
    </source>
</evidence>
<dbReference type="InterPro" id="IPR013969">
    <property type="entry name" value="Oligosacch_biosynth_Alg14"/>
</dbReference>
<dbReference type="GO" id="GO:0004577">
    <property type="term" value="F:N-acetylglucosaminyldiphosphodolichol N-acetylglucosaminyltransferase activity"/>
    <property type="evidence" value="ECO:0007669"/>
    <property type="project" value="TreeGrafter"/>
</dbReference>
<comment type="similarity">
    <text evidence="3">Belongs to the ALG14 family.</text>
</comment>
<dbReference type="Gene3D" id="3.40.50.2000">
    <property type="entry name" value="Glycogen Phosphorylase B"/>
    <property type="match status" value="1"/>
</dbReference>
<evidence type="ECO:0000256" key="10">
    <source>
        <dbReference type="ARBA" id="ARBA00032062"/>
    </source>
</evidence>
<evidence type="ECO:0000256" key="5">
    <source>
        <dbReference type="ARBA" id="ARBA00017467"/>
    </source>
</evidence>
<evidence type="ECO:0000256" key="4">
    <source>
        <dbReference type="ARBA" id="ARBA00011335"/>
    </source>
</evidence>
<feature type="region of interest" description="Disordered" evidence="11">
    <location>
        <begin position="141"/>
        <end position="175"/>
    </location>
</feature>
<comment type="caution">
    <text evidence="13">The sequence shown here is derived from an EMBL/GenBank/DDBJ whole genome shotgun (WGS) entry which is preliminary data.</text>
</comment>
<dbReference type="PANTHER" id="PTHR12154">
    <property type="entry name" value="GLYCOSYL TRANSFERASE-RELATED"/>
    <property type="match status" value="1"/>
</dbReference>
<evidence type="ECO:0000256" key="2">
    <source>
        <dbReference type="ARBA" id="ARBA00004590"/>
    </source>
</evidence>
<keyword evidence="9 12" id="KW-0472">Membrane</keyword>
<dbReference type="Proteomes" id="UP001161757">
    <property type="component" value="Unassembled WGS sequence"/>
</dbReference>
<accession>A0AAN6IU58</accession>
<keyword evidence="7" id="KW-0256">Endoplasmic reticulum</keyword>
<keyword evidence="13" id="KW-0808">Transferase</keyword>
<feature type="compositionally biased region" description="Basic and acidic residues" evidence="11">
    <location>
        <begin position="161"/>
        <end position="174"/>
    </location>
</feature>
<comment type="subcellular location">
    <subcellularLocation>
        <location evidence="1">Endoplasmic reticulum membrane</location>
        <topology evidence="1">Single-pass membrane protein</topology>
    </subcellularLocation>
    <subcellularLocation>
        <location evidence="2">Nucleus membrane</location>
        <topology evidence="2">Single-pass membrane protein</topology>
    </subcellularLocation>
</comment>
<evidence type="ECO:0000256" key="11">
    <source>
        <dbReference type="SAM" id="MobiDB-lite"/>
    </source>
</evidence>
<feature type="transmembrane region" description="Helical" evidence="12">
    <location>
        <begin position="230"/>
        <end position="252"/>
    </location>
</feature>
<sequence>MDKQHYHVEDHSQTIFPTLSRHSTSILDFVSHHRLLLTVIFSIATILLTACVIRLNHILTRRPPPPPRLNRPSRSASHHSSSNSPTLSTPTHLLIVLGSGGHTAEMLNMLSQVPNLATDFTHRTYVISSGDDFSASKAHEFEKSLEPGPKDSSAASPRLDSAGRDSDHRIKQEESTSQYNIVTVHRARKVHQSILTTPVSSLLCLWDCIGVLRGKKTTRRQGHSRLYPDLILTNGPGTGVIVILASIILRFFGLCPSRLGPNGRWDRHEMRTIFIESWARVKTLSLSGRLLHPVVDRFIVQWPQLAEQQGSRSRSRVEYIGPLVT</sequence>
<gene>
    <name evidence="13" type="primary">ALG14</name>
    <name evidence="13" type="ORF">HRR80_005932</name>
</gene>
<dbReference type="GO" id="GO:0006488">
    <property type="term" value="P:dolichol-linked oligosaccharide biosynthetic process"/>
    <property type="evidence" value="ECO:0007669"/>
    <property type="project" value="InterPro"/>
</dbReference>
<keyword evidence="8 12" id="KW-1133">Transmembrane helix</keyword>
<organism evidence="13 14">
    <name type="scientific">Exophiala dermatitidis</name>
    <name type="common">Black yeast-like fungus</name>
    <name type="synonym">Wangiella dermatitidis</name>
    <dbReference type="NCBI Taxonomy" id="5970"/>
    <lineage>
        <taxon>Eukaryota</taxon>
        <taxon>Fungi</taxon>
        <taxon>Dikarya</taxon>
        <taxon>Ascomycota</taxon>
        <taxon>Pezizomycotina</taxon>
        <taxon>Eurotiomycetes</taxon>
        <taxon>Chaetothyriomycetidae</taxon>
        <taxon>Chaetothyriales</taxon>
        <taxon>Herpotrichiellaceae</taxon>
        <taxon>Exophiala</taxon>
    </lineage>
</organism>
<evidence type="ECO:0000256" key="6">
    <source>
        <dbReference type="ARBA" id="ARBA00022692"/>
    </source>
</evidence>
<evidence type="ECO:0000256" key="8">
    <source>
        <dbReference type="ARBA" id="ARBA00022989"/>
    </source>
</evidence>
<comment type="subunit">
    <text evidence="4">Heterodimer with ALG13 to form a functional enzyme.</text>
</comment>
<evidence type="ECO:0000256" key="7">
    <source>
        <dbReference type="ARBA" id="ARBA00022824"/>
    </source>
</evidence>
<proteinExistence type="inferred from homology"/>